<evidence type="ECO:0000256" key="8">
    <source>
        <dbReference type="RuleBase" id="RU367120"/>
    </source>
</evidence>
<keyword evidence="3 8" id="KW-0637">Prenyltransferase</keyword>
<dbReference type="STRING" id="407821.A0A087TEC0"/>
<gene>
    <name evidence="10" type="ORF">X975_01460</name>
</gene>
<proteinExistence type="inferred from homology"/>
<comment type="catalytic activity">
    <reaction evidence="7 8">
        <text>geranylgeranyl diphosphate + L-cysteinyl-[protein] = S-geranylgeranyl-L-cysteinyl-[protein] + diphosphate</text>
        <dbReference type="Rhea" id="RHEA:21240"/>
        <dbReference type="Rhea" id="RHEA-COMP:10131"/>
        <dbReference type="Rhea" id="RHEA-COMP:11537"/>
        <dbReference type="ChEBI" id="CHEBI:29950"/>
        <dbReference type="ChEBI" id="CHEBI:33019"/>
        <dbReference type="ChEBI" id="CHEBI:57533"/>
        <dbReference type="ChEBI" id="CHEBI:86021"/>
        <dbReference type="EC" id="2.5.1.60"/>
    </reaction>
</comment>
<evidence type="ECO:0000256" key="6">
    <source>
        <dbReference type="ARBA" id="ARBA00022737"/>
    </source>
</evidence>
<organism evidence="10 11">
    <name type="scientific">Stegodyphus mimosarum</name>
    <name type="common">African social velvet spider</name>
    <dbReference type="NCBI Taxonomy" id="407821"/>
    <lineage>
        <taxon>Eukaryota</taxon>
        <taxon>Metazoa</taxon>
        <taxon>Ecdysozoa</taxon>
        <taxon>Arthropoda</taxon>
        <taxon>Chelicerata</taxon>
        <taxon>Arachnida</taxon>
        <taxon>Araneae</taxon>
        <taxon>Araneomorphae</taxon>
        <taxon>Entelegynae</taxon>
        <taxon>Eresoidea</taxon>
        <taxon>Eresidae</taxon>
        <taxon>Stegodyphus</taxon>
    </lineage>
</organism>
<evidence type="ECO:0000313" key="10">
    <source>
        <dbReference type="EMBL" id="KFM63459.1"/>
    </source>
</evidence>
<keyword evidence="2" id="KW-0597">Phosphoprotein</keyword>
<dbReference type="PANTHER" id="PTHR11129:SF2">
    <property type="entry name" value="GERANYLGERANYL TRANSFERASE TYPE-2 SUBUNIT ALPHA"/>
    <property type="match status" value="1"/>
</dbReference>
<dbReference type="InterPro" id="IPR009087">
    <property type="entry name" value="RabGGT_asu_insert-domain"/>
</dbReference>
<evidence type="ECO:0000256" key="2">
    <source>
        <dbReference type="ARBA" id="ARBA00022553"/>
    </source>
</evidence>
<dbReference type="GO" id="GO:0005968">
    <property type="term" value="C:Rab-protein geranylgeranyltransferase complex"/>
    <property type="evidence" value="ECO:0007669"/>
    <property type="project" value="TreeGrafter"/>
</dbReference>
<dbReference type="PROSITE" id="PS51147">
    <property type="entry name" value="PFTA"/>
    <property type="match status" value="5"/>
</dbReference>
<evidence type="ECO:0000256" key="3">
    <source>
        <dbReference type="ARBA" id="ARBA00022602"/>
    </source>
</evidence>
<dbReference type="SUPFAM" id="SSF49594">
    <property type="entry name" value="Rab geranylgeranyltransferase alpha-subunit, insert domain"/>
    <property type="match status" value="1"/>
</dbReference>
<dbReference type="GO" id="GO:0097354">
    <property type="term" value="P:prenylation"/>
    <property type="evidence" value="ECO:0007669"/>
    <property type="project" value="UniProtKB-UniRule"/>
</dbReference>
<comment type="similarity">
    <text evidence="1 8">Belongs to the protein prenyltransferase subunit alpha family.</text>
</comment>
<sequence length="311" mass="36463">MHGRLKVRTTEEQKEAKKREQQEKLKIYLGATNKIFSKREHGEYDEEGLELTGRLLEQNPDFYTLWNYRREILLFLKPTKNQEELKALTLVELGLTQNCLRVNPKSYGAWHHRFWVMEFDPDADWKKELKLCGYFLSKDERNFHCWDYRRLVVKKCGVAPDEELTYSTELIEANFSNYSAWHYRSTLLPIVYPDHSKASLKEDILLKELDIVQNAAFTDPSDQSVWFYHRWLLGRSKFPLQILNITALKPKKSIAVLFSEPIKIHSECLKLQVNELSLDVTWNAISSLTSGSSIWICNLPCDIDLEDGKSK</sequence>
<dbReference type="OrthoDB" id="1658at2759"/>
<dbReference type="InterPro" id="IPR002088">
    <property type="entry name" value="Prenyl_trans_a"/>
</dbReference>
<dbReference type="Pfam" id="PF07711">
    <property type="entry name" value="RabGGT_insert"/>
    <property type="match status" value="1"/>
</dbReference>
<dbReference type="GO" id="GO:0008270">
    <property type="term" value="F:zinc ion binding"/>
    <property type="evidence" value="ECO:0007669"/>
    <property type="project" value="InterPro"/>
</dbReference>
<protein>
    <recommendedName>
        <fullName evidence="8">Geranylgeranyl transferase type-2 subunit alpha</fullName>
        <ecNumber evidence="8">2.5.1.60</ecNumber>
    </recommendedName>
    <alternativeName>
        <fullName evidence="8">Geranylgeranyl transferase type II subunit alpha</fullName>
    </alternativeName>
</protein>
<keyword evidence="4" id="KW-0433">Leucine-rich repeat</keyword>
<dbReference type="InterPro" id="IPR036254">
    <property type="entry name" value="RabGGT_asu_insert-dom_sf"/>
</dbReference>
<evidence type="ECO:0000256" key="4">
    <source>
        <dbReference type="ARBA" id="ARBA00022614"/>
    </source>
</evidence>
<dbReference type="Gene3D" id="1.25.40.120">
    <property type="entry name" value="Protein prenylyltransferase"/>
    <property type="match status" value="1"/>
</dbReference>
<dbReference type="Proteomes" id="UP000054359">
    <property type="component" value="Unassembled WGS sequence"/>
</dbReference>
<keyword evidence="11" id="KW-1185">Reference proteome</keyword>
<dbReference type="EC" id="2.5.1.60" evidence="8"/>
<dbReference type="EMBL" id="KK114836">
    <property type="protein sequence ID" value="KFM63459.1"/>
    <property type="molecule type" value="Genomic_DNA"/>
</dbReference>
<dbReference type="OMA" id="RKFPKCY"/>
<evidence type="ECO:0000259" key="9">
    <source>
        <dbReference type="Pfam" id="PF07711"/>
    </source>
</evidence>
<feature type="domain" description="Rab geranylgeranyltransferase alpha subunit insert-domain" evidence="9">
    <location>
        <begin position="251"/>
        <end position="302"/>
    </location>
</feature>
<accession>A0A087TEC0</accession>
<name>A0A087TEC0_STEMI</name>
<dbReference type="Pfam" id="PF01239">
    <property type="entry name" value="PPTA"/>
    <property type="match status" value="5"/>
</dbReference>
<dbReference type="PANTHER" id="PTHR11129">
    <property type="entry name" value="PROTEIN FARNESYLTRANSFERASE ALPHA SUBUNIT/RAB GERANYLGERANYL TRANSFERASE ALPHA SUBUNIT"/>
    <property type="match status" value="1"/>
</dbReference>
<evidence type="ECO:0000256" key="5">
    <source>
        <dbReference type="ARBA" id="ARBA00022679"/>
    </source>
</evidence>
<dbReference type="SUPFAM" id="SSF48439">
    <property type="entry name" value="Protein prenylyltransferase"/>
    <property type="match status" value="1"/>
</dbReference>
<dbReference type="AlphaFoldDB" id="A0A087TEC0"/>
<dbReference type="FunFam" id="1.25.40.120:FF:000001">
    <property type="entry name" value="Geranylgeranyl transferase type-2 subunit alpha"/>
    <property type="match status" value="1"/>
</dbReference>
<comment type="function">
    <text evidence="8">Catalyzes the transfer of a geranyl-geranyl moiety from geranyl-geranyl pyrophosphate to cysteines occuring in specific C-terminal amino acid sequences.</text>
</comment>
<evidence type="ECO:0000256" key="7">
    <source>
        <dbReference type="ARBA" id="ARBA00047658"/>
    </source>
</evidence>
<evidence type="ECO:0000313" key="11">
    <source>
        <dbReference type="Proteomes" id="UP000054359"/>
    </source>
</evidence>
<dbReference type="GO" id="GO:0004663">
    <property type="term" value="F:Rab geranylgeranyltransferase activity"/>
    <property type="evidence" value="ECO:0007669"/>
    <property type="project" value="UniProtKB-UniRule"/>
</dbReference>
<keyword evidence="6" id="KW-0677">Repeat</keyword>
<keyword evidence="5 8" id="KW-0808">Transferase</keyword>
<feature type="non-terminal residue" evidence="10">
    <location>
        <position position="311"/>
    </location>
</feature>
<evidence type="ECO:0000256" key="1">
    <source>
        <dbReference type="ARBA" id="ARBA00006734"/>
    </source>
</evidence>
<reference evidence="10 11" key="1">
    <citation type="submission" date="2013-11" db="EMBL/GenBank/DDBJ databases">
        <title>Genome sequencing of Stegodyphus mimosarum.</title>
        <authorList>
            <person name="Bechsgaard J."/>
        </authorList>
    </citation>
    <scope>NUCLEOTIDE SEQUENCE [LARGE SCALE GENOMIC DNA]</scope>
</reference>